<protein>
    <submittedName>
        <fullName evidence="2">PR domain zinc finger protein 8, putative isoform 1</fullName>
    </submittedName>
</protein>
<dbReference type="PANTHER" id="PTHR36310:SF1">
    <property type="entry name" value="CYCLIN-DEPENDENT PROTEIN KINASE INHIBITOR SMR11"/>
    <property type="match status" value="1"/>
</dbReference>
<feature type="compositionally biased region" description="Basic and acidic residues" evidence="1">
    <location>
        <begin position="24"/>
        <end position="37"/>
    </location>
</feature>
<feature type="region of interest" description="Disordered" evidence="1">
    <location>
        <begin position="24"/>
        <end position="61"/>
    </location>
</feature>
<name>A0AAD7L248_QUISA</name>
<accession>A0AAD7L248</accession>
<dbReference type="PANTHER" id="PTHR36310">
    <property type="entry name" value="CYCLIN-DEPENDENT PROTEIN KINASE INHIBITOR SMR11"/>
    <property type="match status" value="1"/>
</dbReference>
<dbReference type="InterPro" id="IPR038971">
    <property type="entry name" value="SMR11/SMR16"/>
</dbReference>
<dbReference type="EMBL" id="JARAOO010000011">
    <property type="protein sequence ID" value="KAJ7950153.1"/>
    <property type="molecule type" value="Genomic_DNA"/>
</dbReference>
<dbReference type="Proteomes" id="UP001163823">
    <property type="component" value="Chromosome 11"/>
</dbReference>
<keyword evidence="3" id="KW-1185">Reference proteome</keyword>
<gene>
    <name evidence="2" type="ORF">O6P43_026380</name>
</gene>
<evidence type="ECO:0000313" key="3">
    <source>
        <dbReference type="Proteomes" id="UP001163823"/>
    </source>
</evidence>
<dbReference type="KEGG" id="qsa:O6P43_026380"/>
<reference evidence="2" key="1">
    <citation type="journal article" date="2023" name="Science">
        <title>Elucidation of the pathway for biosynthesis of saponin adjuvants from the soapbark tree.</title>
        <authorList>
            <person name="Reed J."/>
            <person name="Orme A."/>
            <person name="El-Demerdash A."/>
            <person name="Owen C."/>
            <person name="Martin L.B.B."/>
            <person name="Misra R.C."/>
            <person name="Kikuchi S."/>
            <person name="Rejzek M."/>
            <person name="Martin A.C."/>
            <person name="Harkess A."/>
            <person name="Leebens-Mack J."/>
            <person name="Louveau T."/>
            <person name="Stephenson M.J."/>
            <person name="Osbourn A."/>
        </authorList>
    </citation>
    <scope>NUCLEOTIDE SEQUENCE</scope>
    <source>
        <strain evidence="2">S10</strain>
    </source>
</reference>
<organism evidence="2 3">
    <name type="scientific">Quillaja saponaria</name>
    <name type="common">Soap bark tree</name>
    <dbReference type="NCBI Taxonomy" id="32244"/>
    <lineage>
        <taxon>Eukaryota</taxon>
        <taxon>Viridiplantae</taxon>
        <taxon>Streptophyta</taxon>
        <taxon>Embryophyta</taxon>
        <taxon>Tracheophyta</taxon>
        <taxon>Spermatophyta</taxon>
        <taxon>Magnoliopsida</taxon>
        <taxon>eudicotyledons</taxon>
        <taxon>Gunneridae</taxon>
        <taxon>Pentapetalae</taxon>
        <taxon>rosids</taxon>
        <taxon>fabids</taxon>
        <taxon>Fabales</taxon>
        <taxon>Quillajaceae</taxon>
        <taxon>Quillaja</taxon>
    </lineage>
</organism>
<evidence type="ECO:0000256" key="1">
    <source>
        <dbReference type="SAM" id="MobiDB-lite"/>
    </source>
</evidence>
<evidence type="ECO:0000313" key="2">
    <source>
        <dbReference type="EMBL" id="KAJ7950154.1"/>
    </source>
</evidence>
<comment type="caution">
    <text evidence="2">The sequence shown here is derived from an EMBL/GenBank/DDBJ whole genome shotgun (WGS) entry which is preliminary data.</text>
</comment>
<proteinExistence type="predicted"/>
<dbReference type="EMBL" id="JARAOO010000011">
    <property type="protein sequence ID" value="KAJ7950154.1"/>
    <property type="molecule type" value="Genomic_DNA"/>
</dbReference>
<sequence length="238" mass="25866">MDCGACTDWCHKCKDSSLKSLEKLDKIGGPEAKKDVPEPPEVSDSPFSLKPITPDAEREHGDLPIDSLLTVVRKLAHASSDCNCNKTSCEFDFVKTGSPHTPKDGVFDPFAPGPEDMARAPLCKKHLHKLGSNVARRLNFDFAISVVEPENPGDDVESLSDQEVFDSVYENLLEAIVSNQTEGFLADISNVQYDAENCKTAPSAPRLNGSAATFPDALMKPASISRNIDMGLCRKLES</sequence>
<dbReference type="AlphaFoldDB" id="A0AAD7L248"/>